<keyword evidence="3" id="KW-0862">Zinc</keyword>
<reference evidence="5" key="1">
    <citation type="submission" date="2015-10" db="EMBL/GenBank/DDBJ databases">
        <authorList>
            <person name="Luecker S."/>
            <person name="Luecker S."/>
        </authorList>
    </citation>
    <scope>NUCLEOTIDE SEQUENCE [LARGE SCALE GENOMIC DNA]</scope>
</reference>
<organism evidence="4 5">
    <name type="scientific">Candidatus Nitrospira nitrificans</name>
    <dbReference type="NCBI Taxonomy" id="1742973"/>
    <lineage>
        <taxon>Bacteria</taxon>
        <taxon>Pseudomonadati</taxon>
        <taxon>Nitrospirota</taxon>
        <taxon>Nitrospiria</taxon>
        <taxon>Nitrospirales</taxon>
        <taxon>Nitrospiraceae</taxon>
        <taxon>Nitrospira</taxon>
    </lineage>
</organism>
<dbReference type="GO" id="GO:0008270">
    <property type="term" value="F:zinc ion binding"/>
    <property type="evidence" value="ECO:0007669"/>
    <property type="project" value="TreeGrafter"/>
</dbReference>
<dbReference type="Pfam" id="PF01155">
    <property type="entry name" value="HypA"/>
    <property type="match status" value="1"/>
</dbReference>
<name>A0A0S4LEP4_9BACT</name>
<proteinExistence type="predicted"/>
<accession>A0A0S4LEP4</accession>
<keyword evidence="1" id="KW-0533">Nickel</keyword>
<evidence type="ECO:0000256" key="3">
    <source>
        <dbReference type="ARBA" id="ARBA00022833"/>
    </source>
</evidence>
<evidence type="ECO:0000313" key="5">
    <source>
        <dbReference type="Proteomes" id="UP000198736"/>
    </source>
</evidence>
<evidence type="ECO:0000256" key="1">
    <source>
        <dbReference type="ARBA" id="ARBA00022596"/>
    </source>
</evidence>
<dbReference type="Proteomes" id="UP000198736">
    <property type="component" value="Unassembled WGS sequence"/>
</dbReference>
<evidence type="ECO:0000313" key="4">
    <source>
        <dbReference type="EMBL" id="CUS35149.1"/>
    </source>
</evidence>
<gene>
    <name evidence="4" type="ORF">COMA2_20112</name>
</gene>
<dbReference type="PIRSF" id="PIRSF004761">
    <property type="entry name" value="Hydrgn_mat_HypA"/>
    <property type="match status" value="1"/>
</dbReference>
<dbReference type="AlphaFoldDB" id="A0A0S4LEP4"/>
<keyword evidence="2" id="KW-0479">Metal-binding</keyword>
<dbReference type="InterPro" id="IPR000688">
    <property type="entry name" value="HypA/HybF"/>
</dbReference>
<dbReference type="GO" id="GO:0051604">
    <property type="term" value="P:protein maturation"/>
    <property type="evidence" value="ECO:0007669"/>
    <property type="project" value="InterPro"/>
</dbReference>
<protein>
    <submittedName>
        <fullName evidence="4">Putative Hydrogenase nickel incorporation protein HypA</fullName>
    </submittedName>
</protein>
<sequence length="117" mass="12407">MHELHLMKQVVKAVEAELDGTQRAKLSVVRLKISALSHLLTHDHATVQATFGLAARGTRAEGATLEIIAIPGNAWCLRCHSDRTVTRADAVCSACGGPVAAGPAEPEVVLHELVVLE</sequence>
<dbReference type="PANTHER" id="PTHR34535">
    <property type="entry name" value="HYDROGENASE MATURATION FACTOR HYPA"/>
    <property type="match status" value="1"/>
</dbReference>
<evidence type="ECO:0000256" key="2">
    <source>
        <dbReference type="ARBA" id="ARBA00022723"/>
    </source>
</evidence>
<dbReference type="EMBL" id="CZPZ01000012">
    <property type="protein sequence ID" value="CUS35149.1"/>
    <property type="molecule type" value="Genomic_DNA"/>
</dbReference>
<keyword evidence="5" id="KW-1185">Reference proteome</keyword>
<dbReference type="STRING" id="1742973.COMA2_20112"/>
<dbReference type="PANTHER" id="PTHR34535:SF3">
    <property type="entry name" value="HYDROGENASE MATURATION FACTOR HYPA"/>
    <property type="match status" value="1"/>
</dbReference>
<dbReference type="Gene3D" id="3.30.2320.80">
    <property type="match status" value="1"/>
</dbReference>
<dbReference type="GO" id="GO:0016151">
    <property type="term" value="F:nickel cation binding"/>
    <property type="evidence" value="ECO:0007669"/>
    <property type="project" value="InterPro"/>
</dbReference>